<gene>
    <name evidence="2" type="ORF">M440DRAFT_1448718</name>
</gene>
<reference evidence="2 3" key="1">
    <citation type="submission" date="2016-07" db="EMBL/GenBank/DDBJ databases">
        <title>Multiple horizontal gene transfer events from other fungi enriched the ability of initially mycotrophic Trichoderma (Ascomycota) to feed on dead plant biomass.</title>
        <authorList>
            <consortium name="DOE Joint Genome Institute"/>
            <person name="Aerts A."/>
            <person name="Atanasova L."/>
            <person name="Chenthamara K."/>
            <person name="Zhang J."/>
            <person name="Grujic M."/>
            <person name="Henrissat B."/>
            <person name="Kuo A."/>
            <person name="Salamov A."/>
            <person name="Lipzen A."/>
            <person name="Labutti K."/>
            <person name="Barry K."/>
            <person name="Miao Y."/>
            <person name="Rahimi M.J."/>
            <person name="Shen Q."/>
            <person name="Grigoriev I.V."/>
            <person name="Kubicek C.P."/>
            <person name="Druzhinina I.S."/>
        </authorList>
    </citation>
    <scope>NUCLEOTIDE SEQUENCE [LARGE SCALE GENOMIC DNA]</scope>
    <source>
        <strain evidence="2 3">ATCC 18648</strain>
    </source>
</reference>
<protein>
    <submittedName>
        <fullName evidence="2">Uncharacterized protein</fullName>
    </submittedName>
</protein>
<dbReference type="PANTHER" id="PTHR33365:SF6">
    <property type="entry name" value="OXIDASE USTYA"/>
    <property type="match status" value="1"/>
</dbReference>
<proteinExistence type="inferred from homology"/>
<accession>A0A2T4BSF7</accession>
<dbReference type="PANTHER" id="PTHR33365">
    <property type="entry name" value="YALI0B05434P"/>
    <property type="match status" value="1"/>
</dbReference>
<name>A0A2T4BSF7_TRILO</name>
<keyword evidence="3" id="KW-1185">Reference proteome</keyword>
<dbReference type="GO" id="GO:0043386">
    <property type="term" value="P:mycotoxin biosynthetic process"/>
    <property type="evidence" value="ECO:0007669"/>
    <property type="project" value="InterPro"/>
</dbReference>
<dbReference type="InterPro" id="IPR021765">
    <property type="entry name" value="UstYa-like"/>
</dbReference>
<dbReference type="EMBL" id="KZ679142">
    <property type="protein sequence ID" value="PTB72239.1"/>
    <property type="molecule type" value="Genomic_DNA"/>
</dbReference>
<evidence type="ECO:0000313" key="3">
    <source>
        <dbReference type="Proteomes" id="UP000240760"/>
    </source>
</evidence>
<dbReference type="Pfam" id="PF11807">
    <property type="entry name" value="UstYa"/>
    <property type="match status" value="1"/>
</dbReference>
<dbReference type="Proteomes" id="UP000240760">
    <property type="component" value="Unassembled WGS sequence"/>
</dbReference>
<dbReference type="AlphaFoldDB" id="A0A2T4BSF7"/>
<comment type="similarity">
    <text evidence="1">Belongs to the ustYa family.</text>
</comment>
<organism evidence="2 3">
    <name type="scientific">Trichoderma longibrachiatum ATCC 18648</name>
    <dbReference type="NCBI Taxonomy" id="983965"/>
    <lineage>
        <taxon>Eukaryota</taxon>
        <taxon>Fungi</taxon>
        <taxon>Dikarya</taxon>
        <taxon>Ascomycota</taxon>
        <taxon>Pezizomycotina</taxon>
        <taxon>Sordariomycetes</taxon>
        <taxon>Hypocreomycetidae</taxon>
        <taxon>Hypocreales</taxon>
        <taxon>Hypocreaceae</taxon>
        <taxon>Trichoderma</taxon>
    </lineage>
</organism>
<evidence type="ECO:0000313" key="2">
    <source>
        <dbReference type="EMBL" id="PTB72239.1"/>
    </source>
</evidence>
<dbReference type="OrthoDB" id="3687641at2759"/>
<evidence type="ECO:0000256" key="1">
    <source>
        <dbReference type="ARBA" id="ARBA00035112"/>
    </source>
</evidence>
<sequence length="132" mass="15118">MPQNGSEHLADSLDADDDWKTLLGFRSAMSLDTEWARKQGSRPSARSPTGSLQSIYYMDVFHALHYLNSVRQNPMSKTPPPWDEAHMLHCLDYLRSLVPVTLTSRLDIRHKKRCGGVFAYMKYTGVETMAQW</sequence>
<dbReference type="STRING" id="983965.A0A2T4BSF7"/>